<sequence>MKPELVNSCLIVRPSGEQRFGLRHTEAEDLERADHRCGSGVMPKGLTLFNDLMHGVRADPEFMRPLTRQAARDPIATAVDTPHPTAGEASGGRRRDHQFLKNIQVGPSLPTGAIVVNRGMSQPC</sequence>
<name>A0A3P1T8V2_9ACTN</name>
<evidence type="ECO:0000256" key="1">
    <source>
        <dbReference type="SAM" id="MobiDB-lite"/>
    </source>
</evidence>
<dbReference type="AlphaFoldDB" id="A0A3P1T8V2"/>
<organism evidence="2 3">
    <name type="scientific">Arachnia propionica</name>
    <dbReference type="NCBI Taxonomy" id="1750"/>
    <lineage>
        <taxon>Bacteria</taxon>
        <taxon>Bacillati</taxon>
        <taxon>Actinomycetota</taxon>
        <taxon>Actinomycetes</taxon>
        <taxon>Propionibacteriales</taxon>
        <taxon>Propionibacteriaceae</taxon>
        <taxon>Arachnia</taxon>
    </lineage>
</organism>
<reference evidence="2 3" key="1">
    <citation type="submission" date="2018-11" db="EMBL/GenBank/DDBJ databases">
        <title>Genomes From Bacteria Associated with the Canine Oral Cavity: a Test Case for Automated Genome-Based Taxonomic Assignment.</title>
        <authorList>
            <person name="Coil D.A."/>
            <person name="Jospin G."/>
            <person name="Darling A.E."/>
            <person name="Wallis C."/>
            <person name="Davis I.J."/>
            <person name="Harris S."/>
            <person name="Eisen J.A."/>
            <person name="Holcombe L.J."/>
            <person name="O'Flynn C."/>
        </authorList>
    </citation>
    <scope>NUCLEOTIDE SEQUENCE [LARGE SCALE GENOMIC DNA]</scope>
    <source>
        <strain evidence="2 3">OH887_COT-365</strain>
    </source>
</reference>
<evidence type="ECO:0000313" key="3">
    <source>
        <dbReference type="Proteomes" id="UP000280819"/>
    </source>
</evidence>
<dbReference type="OrthoDB" id="3647401at2"/>
<dbReference type="EMBL" id="RQZG01000005">
    <property type="protein sequence ID" value="RRD05708.1"/>
    <property type="molecule type" value="Genomic_DNA"/>
</dbReference>
<dbReference type="RefSeq" id="WP_124843830.1">
    <property type="nucleotide sequence ID" value="NZ_RQZG01000005.1"/>
</dbReference>
<evidence type="ECO:0000313" key="2">
    <source>
        <dbReference type="EMBL" id="RRD05708.1"/>
    </source>
</evidence>
<dbReference type="Proteomes" id="UP000280819">
    <property type="component" value="Unassembled WGS sequence"/>
</dbReference>
<comment type="caution">
    <text evidence="2">The sequence shown here is derived from an EMBL/GenBank/DDBJ whole genome shotgun (WGS) entry which is preliminary data.</text>
</comment>
<gene>
    <name evidence="2" type="ORF">EII34_05725</name>
</gene>
<protein>
    <submittedName>
        <fullName evidence="2">Uncharacterized protein</fullName>
    </submittedName>
</protein>
<proteinExistence type="predicted"/>
<feature type="region of interest" description="Disordered" evidence="1">
    <location>
        <begin position="73"/>
        <end position="95"/>
    </location>
</feature>
<accession>A0A3P1T8V2</accession>